<dbReference type="Proteomes" id="UP000261540">
    <property type="component" value="Unplaced"/>
</dbReference>
<name>A0A3B3SXJ8_9TELE</name>
<reference evidence="1" key="1">
    <citation type="submission" date="2025-08" db="UniProtKB">
        <authorList>
            <consortium name="Ensembl"/>
        </authorList>
    </citation>
    <scope>IDENTIFICATION</scope>
</reference>
<proteinExistence type="predicted"/>
<evidence type="ECO:0000313" key="2">
    <source>
        <dbReference type="Proteomes" id="UP000261540"/>
    </source>
</evidence>
<keyword evidence="2" id="KW-1185">Reference proteome</keyword>
<sequence length="76" mass="7719">MIPLGSSGPSDIWVLGSGLEVGSRLDPGSNIAVGSGLEAGSRLVPDSTLEAGTGMETGADTRHIHHPISILKNQSI</sequence>
<dbReference type="Ensembl" id="ENSPKIT00000015893.1">
    <property type="protein sequence ID" value="ENSPKIP00000034968.1"/>
    <property type="gene ID" value="ENSPKIG00000014096.1"/>
</dbReference>
<evidence type="ECO:0000313" key="1">
    <source>
        <dbReference type="Ensembl" id="ENSPKIP00000034968.1"/>
    </source>
</evidence>
<organism evidence="1 2">
    <name type="scientific">Paramormyrops kingsleyae</name>
    <dbReference type="NCBI Taxonomy" id="1676925"/>
    <lineage>
        <taxon>Eukaryota</taxon>
        <taxon>Metazoa</taxon>
        <taxon>Chordata</taxon>
        <taxon>Craniata</taxon>
        <taxon>Vertebrata</taxon>
        <taxon>Euteleostomi</taxon>
        <taxon>Actinopterygii</taxon>
        <taxon>Neopterygii</taxon>
        <taxon>Teleostei</taxon>
        <taxon>Osteoglossocephala</taxon>
        <taxon>Osteoglossomorpha</taxon>
        <taxon>Osteoglossiformes</taxon>
        <taxon>Mormyridae</taxon>
        <taxon>Paramormyrops</taxon>
    </lineage>
</organism>
<protein>
    <submittedName>
        <fullName evidence="1">Uncharacterized protein</fullName>
    </submittedName>
</protein>
<reference evidence="1" key="2">
    <citation type="submission" date="2025-09" db="UniProtKB">
        <authorList>
            <consortium name="Ensembl"/>
        </authorList>
    </citation>
    <scope>IDENTIFICATION</scope>
</reference>
<accession>A0A3B3SXJ8</accession>
<dbReference type="AlphaFoldDB" id="A0A3B3SXJ8"/>